<comment type="similarity">
    <text evidence="1 4">Belongs to the RNase T2 family.</text>
</comment>
<name>M1CMI9_SOLTU</name>
<dbReference type="GO" id="GO:0003723">
    <property type="term" value="F:RNA binding"/>
    <property type="evidence" value="ECO:0007669"/>
    <property type="project" value="InterPro"/>
</dbReference>
<dbReference type="PaxDb" id="4113-PGSC0003DMT400070675"/>
<organism evidence="6 7">
    <name type="scientific">Solanum tuberosum</name>
    <name type="common">Potato</name>
    <dbReference type="NCBI Taxonomy" id="4113"/>
    <lineage>
        <taxon>Eukaryota</taxon>
        <taxon>Viridiplantae</taxon>
        <taxon>Streptophyta</taxon>
        <taxon>Embryophyta</taxon>
        <taxon>Tracheophyta</taxon>
        <taxon>Spermatophyta</taxon>
        <taxon>Magnoliopsida</taxon>
        <taxon>eudicotyledons</taxon>
        <taxon>Gunneridae</taxon>
        <taxon>Pentapetalae</taxon>
        <taxon>asterids</taxon>
        <taxon>lamiids</taxon>
        <taxon>Solanales</taxon>
        <taxon>Solanaceae</taxon>
        <taxon>Solanoideae</taxon>
        <taxon>Solaneae</taxon>
        <taxon>Solanum</taxon>
    </lineage>
</organism>
<dbReference type="InParanoid" id="M1CMI9"/>
<evidence type="ECO:0000256" key="1">
    <source>
        <dbReference type="ARBA" id="ARBA00007469"/>
    </source>
</evidence>
<accession>M1CMI9</accession>
<keyword evidence="2" id="KW-0255">Endonuclease</keyword>
<evidence type="ECO:0000313" key="6">
    <source>
        <dbReference type="EnsemblPlants" id="PGSC0003DMT400070675"/>
    </source>
</evidence>
<dbReference type="InterPro" id="IPR036430">
    <property type="entry name" value="RNase_T2-like_sf"/>
</dbReference>
<dbReference type="AlphaFoldDB" id="M1CMI9"/>
<dbReference type="PANTHER" id="PTHR11240">
    <property type="entry name" value="RIBONUCLEASE T2"/>
    <property type="match status" value="1"/>
</dbReference>
<dbReference type="PANTHER" id="PTHR11240:SF60">
    <property type="entry name" value="RIBONUCLEASE T2"/>
    <property type="match status" value="1"/>
</dbReference>
<evidence type="ECO:0000256" key="2">
    <source>
        <dbReference type="ARBA" id="ARBA00022759"/>
    </source>
</evidence>
<proteinExistence type="inferred from homology"/>
<keyword evidence="2" id="KW-0540">Nuclease</keyword>
<evidence type="ECO:0000313" key="7">
    <source>
        <dbReference type="Proteomes" id="UP000011115"/>
    </source>
</evidence>
<keyword evidence="5" id="KW-0732">Signal</keyword>
<reference evidence="6" key="2">
    <citation type="submission" date="2015-06" db="UniProtKB">
        <authorList>
            <consortium name="EnsemblPlants"/>
        </authorList>
    </citation>
    <scope>IDENTIFICATION</scope>
    <source>
        <strain evidence="6">DM1-3 516 R44</strain>
    </source>
</reference>
<dbReference type="Gramene" id="PGSC0003DMT400070675">
    <property type="protein sequence ID" value="PGSC0003DMT400070675"/>
    <property type="gene ID" value="PGSC0003DMG400027473"/>
</dbReference>
<dbReference type="SUPFAM" id="SSF55895">
    <property type="entry name" value="Ribonuclease Rh-like"/>
    <property type="match status" value="1"/>
</dbReference>
<evidence type="ECO:0000256" key="3">
    <source>
        <dbReference type="ARBA" id="ARBA00023239"/>
    </source>
</evidence>
<keyword evidence="7" id="KW-1185">Reference proteome</keyword>
<dbReference type="GO" id="GO:0033897">
    <property type="term" value="F:ribonuclease T2 activity"/>
    <property type="evidence" value="ECO:0007669"/>
    <property type="project" value="InterPro"/>
</dbReference>
<evidence type="ECO:0000256" key="5">
    <source>
        <dbReference type="SAM" id="SignalP"/>
    </source>
</evidence>
<keyword evidence="3" id="KW-0456">Lyase</keyword>
<dbReference type="Pfam" id="PF00445">
    <property type="entry name" value="Ribonuclease_T2"/>
    <property type="match status" value="1"/>
</dbReference>
<reference evidence="7" key="1">
    <citation type="journal article" date="2011" name="Nature">
        <title>Genome sequence and analysis of the tuber crop potato.</title>
        <authorList>
            <consortium name="The Potato Genome Sequencing Consortium"/>
        </authorList>
    </citation>
    <scope>NUCLEOTIDE SEQUENCE [LARGE SCALE GENOMIC DNA]</scope>
    <source>
        <strain evidence="7">cv. DM1-3 516 R44</strain>
    </source>
</reference>
<feature type="signal peptide" evidence="5">
    <location>
        <begin position="1"/>
        <end position="21"/>
    </location>
</feature>
<sequence>MKNLSLLFLTHLTLFFICVCSQNIVQTQFVYKWSETYCNKDTPVGCTQIPPLKFTLNGFWGTDSNGNIQQGCRDPETRDWNKVFDKAMENQLKSFWPSLTKQDPKDMWKEAWNTYGTCTIENFKTPTKYFNRASRLANEIGDLLQSHLIKLKME</sequence>
<dbReference type="EnsemblPlants" id="PGSC0003DMT400070675">
    <property type="protein sequence ID" value="PGSC0003DMT400070675"/>
    <property type="gene ID" value="PGSC0003DMG400027473"/>
</dbReference>
<dbReference type="InterPro" id="IPR001568">
    <property type="entry name" value="RNase_T2-like"/>
</dbReference>
<protein>
    <submittedName>
        <fullName evidence="6">Hypersensitive response assisting protein</fullName>
    </submittedName>
</protein>
<evidence type="ECO:0000256" key="4">
    <source>
        <dbReference type="RuleBase" id="RU004328"/>
    </source>
</evidence>
<feature type="chain" id="PRO_5004014193" evidence="5">
    <location>
        <begin position="22"/>
        <end position="154"/>
    </location>
</feature>
<keyword evidence="2" id="KW-0378">Hydrolase</keyword>
<dbReference type="Gene3D" id="3.90.730.10">
    <property type="entry name" value="Ribonuclease T2-like"/>
    <property type="match status" value="1"/>
</dbReference>
<dbReference type="HOGENOM" id="CLU_1707395_0_0_1"/>
<dbReference type="Proteomes" id="UP000011115">
    <property type="component" value="Unassembled WGS sequence"/>
</dbReference>